<proteinExistence type="predicted"/>
<dbReference type="EMBL" id="MK016493">
    <property type="protein sequence ID" value="AYQ99260.1"/>
    <property type="molecule type" value="Genomic_DNA"/>
</dbReference>
<reference evidence="1 2" key="1">
    <citation type="submission" date="2018-10" db="EMBL/GenBank/DDBJ databases">
        <authorList>
            <person name="Zack K."/>
            <person name="Garlena R.A."/>
            <person name="Russell D.A."/>
            <person name="Pope W.H."/>
            <person name="Jacobs-Sera D."/>
            <person name="Hatfull G.F."/>
        </authorList>
    </citation>
    <scope>NUCLEOTIDE SEQUENCE [LARGE SCALE GENOMIC DNA]</scope>
</reference>
<evidence type="ECO:0000313" key="1">
    <source>
        <dbReference type="EMBL" id="AYQ99260.1"/>
    </source>
</evidence>
<dbReference type="KEGG" id="vg:77952976"/>
<organism evidence="1 2">
    <name type="scientific">Brevibacterium phage Cantare</name>
    <dbReference type="NCBI Taxonomy" id="2338395"/>
    <lineage>
        <taxon>Viruses</taxon>
        <taxon>Duplodnaviria</taxon>
        <taxon>Heunggongvirae</taxon>
        <taxon>Uroviricota</taxon>
        <taxon>Caudoviricetes</taxon>
        <taxon>Cantarevirus</taxon>
        <taxon>Cantarevirus cantare</taxon>
    </lineage>
</organism>
<keyword evidence="2" id="KW-1185">Reference proteome</keyword>
<dbReference type="GeneID" id="77952976"/>
<sequence>MSEATNKTMEEAIAEVMAEELESDHTAPVEEVKCEDAPQGTPISQFVVLTMNDLNVRINQRVKDIESEMWKLQLSAHEFQGINSPEANQIIADSLAGVEQMALRRDNILAVYAQLNADNGTNEEAQGDTPEPSDD</sequence>
<evidence type="ECO:0000313" key="2">
    <source>
        <dbReference type="Proteomes" id="UP000279277"/>
    </source>
</evidence>
<gene>
    <name evidence="1" type="primary">40</name>
    <name evidence="1" type="ORF">PBI_CANTARE_40</name>
</gene>
<dbReference type="RefSeq" id="YP_010676615.1">
    <property type="nucleotide sequence ID" value="NC_071014.1"/>
</dbReference>
<accession>A0A3G3LYP4</accession>
<protein>
    <submittedName>
        <fullName evidence="1">Uncharacterized protein</fullName>
    </submittedName>
</protein>
<name>A0A3G3LYP4_9CAUD</name>
<dbReference type="Proteomes" id="UP000279277">
    <property type="component" value="Segment"/>
</dbReference>